<dbReference type="AlphaFoldDB" id="A0A095T5H1"/>
<dbReference type="SUPFAM" id="SSF51735">
    <property type="entry name" value="NAD(P)-binding Rossmann-fold domains"/>
    <property type="match status" value="1"/>
</dbReference>
<comment type="caution">
    <text evidence="7">The sequence shown here is derived from an EMBL/GenBank/DDBJ whole genome shotgun (WGS) entry which is preliminary data.</text>
</comment>
<dbReference type="RefSeq" id="WP_038021473.1">
    <property type="nucleotide sequence ID" value="NZ_JPKR02000003.1"/>
</dbReference>
<dbReference type="PANTHER" id="PTHR42789">
    <property type="entry name" value="D-ISOMER SPECIFIC 2-HYDROXYACID DEHYDROGENASE FAMILY PROTEIN (AFU_ORTHOLOGUE AFUA_6G10090)"/>
    <property type="match status" value="1"/>
</dbReference>
<dbReference type="PANTHER" id="PTHR42789:SF1">
    <property type="entry name" value="D-ISOMER SPECIFIC 2-HYDROXYACID DEHYDROGENASE FAMILY PROTEIN (AFU_ORTHOLOGUE AFUA_6G10090)"/>
    <property type="match status" value="1"/>
</dbReference>
<evidence type="ECO:0000256" key="2">
    <source>
        <dbReference type="ARBA" id="ARBA00023002"/>
    </source>
</evidence>
<evidence type="ECO:0000256" key="1">
    <source>
        <dbReference type="ARBA" id="ARBA00005854"/>
    </source>
</evidence>
<feature type="domain" description="D-isomer specific 2-hydroxyacid dehydrogenase catalytic" evidence="5">
    <location>
        <begin position="38"/>
        <end position="316"/>
    </location>
</feature>
<dbReference type="OrthoDB" id="9805416at2"/>
<feature type="domain" description="D-isomer specific 2-hydroxyacid dehydrogenase NAD-binding" evidence="6">
    <location>
        <begin position="115"/>
        <end position="289"/>
    </location>
</feature>
<dbReference type="InterPro" id="IPR036291">
    <property type="entry name" value="NAD(P)-bd_dom_sf"/>
</dbReference>
<dbReference type="GO" id="GO:0051287">
    <property type="term" value="F:NAD binding"/>
    <property type="evidence" value="ECO:0007669"/>
    <property type="project" value="InterPro"/>
</dbReference>
<reference evidence="7" key="1">
    <citation type="submission" date="2014-12" db="EMBL/GenBank/DDBJ databases">
        <title>The draft genome of the Tatumella morbirosei type strain, LMG23360T isolated from pineapple rot.</title>
        <authorList>
            <person name="Smits T.H."/>
            <person name="Palmer M."/>
            <person name="Venter S.N."/>
            <person name="Duffy B."/>
            <person name="Steenkamp E.T."/>
            <person name="Chan W.Y."/>
            <person name="Coutinho T.A."/>
            <person name="Coetzee M.P."/>
            <person name="De Maayer P."/>
        </authorList>
    </citation>
    <scope>NUCLEOTIDE SEQUENCE [LARGE SCALE GENOMIC DNA]</scope>
    <source>
        <strain evidence="7">LMG 23360</strain>
    </source>
</reference>
<dbReference type="InterPro" id="IPR006140">
    <property type="entry name" value="D-isomer_DH_NAD-bd"/>
</dbReference>
<evidence type="ECO:0000259" key="6">
    <source>
        <dbReference type="Pfam" id="PF02826"/>
    </source>
</evidence>
<evidence type="ECO:0000259" key="5">
    <source>
        <dbReference type="Pfam" id="PF00389"/>
    </source>
</evidence>
<organism evidence="7 8">
    <name type="scientific">Tatumella morbirosei</name>
    <dbReference type="NCBI Taxonomy" id="642227"/>
    <lineage>
        <taxon>Bacteria</taxon>
        <taxon>Pseudomonadati</taxon>
        <taxon>Pseudomonadota</taxon>
        <taxon>Gammaproteobacteria</taxon>
        <taxon>Enterobacterales</taxon>
        <taxon>Erwiniaceae</taxon>
        <taxon>Tatumella</taxon>
    </lineage>
</organism>
<gene>
    <name evidence="7" type="ORF">HA49_15515</name>
</gene>
<proteinExistence type="inferred from homology"/>
<accession>A0A095T5H1</accession>
<name>A0A095T5H1_9GAMM</name>
<dbReference type="Pfam" id="PF02826">
    <property type="entry name" value="2-Hacid_dh_C"/>
    <property type="match status" value="1"/>
</dbReference>
<dbReference type="eggNOG" id="COG0111">
    <property type="taxonomic scope" value="Bacteria"/>
</dbReference>
<dbReference type="STRING" id="642227.HA49_15515"/>
<keyword evidence="8" id="KW-1185">Reference proteome</keyword>
<evidence type="ECO:0000313" key="8">
    <source>
        <dbReference type="Proteomes" id="UP000029577"/>
    </source>
</evidence>
<dbReference type="CDD" id="cd12169">
    <property type="entry name" value="PGDH_like_1"/>
    <property type="match status" value="1"/>
</dbReference>
<dbReference type="Proteomes" id="UP000029577">
    <property type="component" value="Unassembled WGS sequence"/>
</dbReference>
<dbReference type="GO" id="GO:0016616">
    <property type="term" value="F:oxidoreductase activity, acting on the CH-OH group of donors, NAD or NADP as acceptor"/>
    <property type="evidence" value="ECO:0007669"/>
    <property type="project" value="InterPro"/>
</dbReference>
<dbReference type="InterPro" id="IPR050857">
    <property type="entry name" value="D-2-hydroxyacid_DH"/>
</dbReference>
<sequence>MQPYKCFILDDYQTVAKKMADWSQLPDSISLHTLHSPVSSPEQLVGLLKETNILVVMRERTAITRQLLSQLPSLKLIVTSGMRNAAIDIAAATELGITVCGTESSSVPPAELAWGLLLALSRQICSESSALATNGPWQSSLGMTLQGKKIGIIGLGKTGKIVARYAQAFGMEVYAWSSNLTEAQTQQQGVTFVSSKKQILQLADVITLHLVSSPRSHGIISYSDLQQMKKTALLINTSRAELIAEGALIKALENGDIAGAAIDVFEQEPLPADSSYRHTRNLLATPHLGYVSDTNYQTYFGQAIENIRGWLDGKPVRVLG</sequence>
<dbReference type="Pfam" id="PF00389">
    <property type="entry name" value="2-Hacid_dh"/>
    <property type="match status" value="1"/>
</dbReference>
<keyword evidence="2 4" id="KW-0560">Oxidoreductase</keyword>
<protein>
    <submittedName>
        <fullName evidence="7">2-hydroxyacid dehydrogenase</fullName>
    </submittedName>
</protein>
<evidence type="ECO:0000256" key="3">
    <source>
        <dbReference type="ARBA" id="ARBA00023027"/>
    </source>
</evidence>
<dbReference type="SUPFAM" id="SSF52283">
    <property type="entry name" value="Formate/glycerate dehydrogenase catalytic domain-like"/>
    <property type="match status" value="1"/>
</dbReference>
<comment type="similarity">
    <text evidence="1 4">Belongs to the D-isomer specific 2-hydroxyacid dehydrogenase family.</text>
</comment>
<evidence type="ECO:0000256" key="4">
    <source>
        <dbReference type="RuleBase" id="RU003719"/>
    </source>
</evidence>
<dbReference type="Gene3D" id="3.40.50.720">
    <property type="entry name" value="NAD(P)-binding Rossmann-like Domain"/>
    <property type="match status" value="2"/>
</dbReference>
<evidence type="ECO:0000313" key="7">
    <source>
        <dbReference type="EMBL" id="KGD72166.1"/>
    </source>
</evidence>
<keyword evidence="3" id="KW-0520">NAD</keyword>
<dbReference type="InterPro" id="IPR006139">
    <property type="entry name" value="D-isomer_2_OHA_DH_cat_dom"/>
</dbReference>
<dbReference type="EMBL" id="JPKR02000003">
    <property type="protein sequence ID" value="KGD72166.1"/>
    <property type="molecule type" value="Genomic_DNA"/>
</dbReference>